<feature type="coiled-coil region" evidence="1">
    <location>
        <begin position="106"/>
        <end position="140"/>
    </location>
</feature>
<gene>
    <name evidence="2" type="ORF">B739_2210</name>
</gene>
<dbReference type="RefSeq" id="WP_014939025.1">
    <property type="nucleotide sequence ID" value="NC_018609.1"/>
</dbReference>
<organism evidence="2 3">
    <name type="scientific">Riemerella anatipestifer RA-CH-1</name>
    <dbReference type="NCBI Taxonomy" id="1228997"/>
    <lineage>
        <taxon>Bacteria</taxon>
        <taxon>Pseudomonadati</taxon>
        <taxon>Bacteroidota</taxon>
        <taxon>Flavobacteriia</taxon>
        <taxon>Flavobacteriales</taxon>
        <taxon>Weeksellaceae</taxon>
        <taxon>Riemerella</taxon>
    </lineage>
</organism>
<proteinExistence type="predicted"/>
<dbReference type="AlphaFoldDB" id="J9RBN8"/>
<name>J9RBN8_RIEAN</name>
<evidence type="ECO:0000256" key="1">
    <source>
        <dbReference type="SAM" id="Coils"/>
    </source>
</evidence>
<evidence type="ECO:0000313" key="2">
    <source>
        <dbReference type="EMBL" id="AFR36792.1"/>
    </source>
</evidence>
<protein>
    <submittedName>
        <fullName evidence="2">Uncharacterized protein</fullName>
    </submittedName>
</protein>
<accession>J9RBN8</accession>
<dbReference type="HOGENOM" id="CLU_075495_0_0_10"/>
<dbReference type="EMBL" id="CP003787">
    <property type="protein sequence ID" value="AFR36792.1"/>
    <property type="molecule type" value="Genomic_DNA"/>
</dbReference>
<keyword evidence="3" id="KW-1185">Reference proteome</keyword>
<dbReference type="Proteomes" id="UP000006276">
    <property type="component" value="Chromosome"/>
</dbReference>
<sequence>MIDIYSGENNLQLHYYLENGSHSMDAIILNRAENELLKIFKEIATVLDVDIIIETEALEEGGVKAIYKFVTKKKYRKNIALISAFIAGIASTVISNVATEKFNTDEEMETLQKQELRLKIQKLKNEIKEQEKLESSESDEAIKIIETNEIIEHLTSSETIKEISNFISERNKVKIYKSNFYKNIKNERKVLKVSTQIVDDKQNPITKEQVIVRKDFQDLIIDNYQIEDDYKQQVTLEIVSPVLQGNSIKWKAILNGEIITFNMRDKNFRDLILTRNLKFSNGTKIICDLETKRKMNKDGDIILGAKSVYEVIAILYSDGTKVDIL</sequence>
<keyword evidence="1" id="KW-0175">Coiled coil</keyword>
<dbReference type="KEGG" id="rag:B739_2210"/>
<evidence type="ECO:0000313" key="3">
    <source>
        <dbReference type="Proteomes" id="UP000006276"/>
    </source>
</evidence>
<dbReference type="PATRIC" id="fig|1228997.3.peg.2208"/>
<reference evidence="2 3" key="1">
    <citation type="submission" date="2012-09" db="EMBL/GenBank/DDBJ databases">
        <title>Riemerella anatipestifer vaccine strains.</title>
        <authorList>
            <person name="Chun C.A."/>
            <person name="Shu W.M."/>
            <person name="Kang Z.D."/>
            <person name="Jia W.X."/>
        </authorList>
    </citation>
    <scope>NUCLEOTIDE SEQUENCE [LARGE SCALE GENOMIC DNA]</scope>
    <source>
        <strain evidence="2 3">RA-CH-1</strain>
    </source>
</reference>